<feature type="region of interest" description="Disordered" evidence="1">
    <location>
        <begin position="25"/>
        <end position="46"/>
    </location>
</feature>
<reference evidence="2 3" key="1">
    <citation type="journal article" date="2019" name="Commun. Biol.">
        <title>The bagworm genome reveals a unique fibroin gene that provides high tensile strength.</title>
        <authorList>
            <person name="Kono N."/>
            <person name="Nakamura H."/>
            <person name="Ohtoshi R."/>
            <person name="Tomita M."/>
            <person name="Numata K."/>
            <person name="Arakawa K."/>
        </authorList>
    </citation>
    <scope>NUCLEOTIDE SEQUENCE [LARGE SCALE GENOMIC DNA]</scope>
</reference>
<dbReference type="EMBL" id="BGZK01000812">
    <property type="protein sequence ID" value="GBP61347.1"/>
    <property type="molecule type" value="Genomic_DNA"/>
</dbReference>
<proteinExistence type="predicted"/>
<gene>
    <name evidence="2" type="ORF">EVAR_50829_1</name>
</gene>
<comment type="caution">
    <text evidence="2">The sequence shown here is derived from an EMBL/GenBank/DDBJ whole genome shotgun (WGS) entry which is preliminary data.</text>
</comment>
<evidence type="ECO:0000313" key="3">
    <source>
        <dbReference type="Proteomes" id="UP000299102"/>
    </source>
</evidence>
<feature type="compositionally biased region" description="Low complexity" evidence="1">
    <location>
        <begin position="25"/>
        <end position="37"/>
    </location>
</feature>
<evidence type="ECO:0000313" key="2">
    <source>
        <dbReference type="EMBL" id="GBP61347.1"/>
    </source>
</evidence>
<sequence length="81" mass="8916">MRRNSTTYSLYVVVSRRLMSARAASGRAGPRLLAARPSSPPRTPATSTLLARTAHRIVDYLAPSSPMDADEDLLLELLFKM</sequence>
<accession>A0A4C1XGM0</accession>
<dbReference type="Proteomes" id="UP000299102">
    <property type="component" value="Unassembled WGS sequence"/>
</dbReference>
<name>A0A4C1XGM0_EUMVA</name>
<dbReference type="AlphaFoldDB" id="A0A4C1XGM0"/>
<protein>
    <submittedName>
        <fullName evidence="2">Uncharacterized protein</fullName>
    </submittedName>
</protein>
<keyword evidence="3" id="KW-1185">Reference proteome</keyword>
<organism evidence="2 3">
    <name type="scientific">Eumeta variegata</name>
    <name type="common">Bagworm moth</name>
    <name type="synonym">Eumeta japonica</name>
    <dbReference type="NCBI Taxonomy" id="151549"/>
    <lineage>
        <taxon>Eukaryota</taxon>
        <taxon>Metazoa</taxon>
        <taxon>Ecdysozoa</taxon>
        <taxon>Arthropoda</taxon>
        <taxon>Hexapoda</taxon>
        <taxon>Insecta</taxon>
        <taxon>Pterygota</taxon>
        <taxon>Neoptera</taxon>
        <taxon>Endopterygota</taxon>
        <taxon>Lepidoptera</taxon>
        <taxon>Glossata</taxon>
        <taxon>Ditrysia</taxon>
        <taxon>Tineoidea</taxon>
        <taxon>Psychidae</taxon>
        <taxon>Oiketicinae</taxon>
        <taxon>Eumeta</taxon>
    </lineage>
</organism>
<evidence type="ECO:0000256" key="1">
    <source>
        <dbReference type="SAM" id="MobiDB-lite"/>
    </source>
</evidence>